<evidence type="ECO:0000313" key="5">
    <source>
        <dbReference type="EMBL" id="MUK51108.1"/>
    </source>
</evidence>
<comment type="caution">
    <text evidence="4">The sequence shown here is derived from an EMBL/GenBank/DDBJ whole genome shotgun (WGS) entry which is preliminary data.</text>
</comment>
<dbReference type="EMBL" id="BJTZ01000059">
    <property type="protein sequence ID" value="GEK16061.1"/>
    <property type="molecule type" value="Genomic_DNA"/>
</dbReference>
<keyword evidence="1" id="KW-0732">Signal</keyword>
<sequence>MKKYALLLAIISSSTLAAPASQVGFSNNETLTVKLSSVDINRLIVKDDKITSVVCPTAFCTLPMGSGADSAPIPLDLSGAALISLNVEEPFTFYVSTQKGKNFGVFATPLRIPAITTEFISTDRDTTLAKKFETSAPYQDMLVQLMKSMMRFDEDQTPPEGFIVTHITEKEREPVPLDVIPKRLFSGDTFSGLIYEVKNNTSNTITLTNTRFYVRGLRALSIDKKTLKANESTRMYQIVSGEFLQ</sequence>
<evidence type="ECO:0000313" key="4">
    <source>
        <dbReference type="EMBL" id="GEK16061.1"/>
    </source>
</evidence>
<dbReference type="Proteomes" id="UP000321787">
    <property type="component" value="Unassembled WGS sequence"/>
</dbReference>
<evidence type="ECO:0000259" key="2">
    <source>
        <dbReference type="Pfam" id="PF06586"/>
    </source>
</evidence>
<dbReference type="InterPro" id="IPR014126">
    <property type="entry name" value="TraK_Ftype"/>
</dbReference>
<dbReference type="RefSeq" id="WP_146866765.1">
    <property type="nucleotide sequence ID" value="NZ_BJTZ01000059.1"/>
</dbReference>
<feature type="signal peptide" evidence="1">
    <location>
        <begin position="1"/>
        <end position="17"/>
    </location>
</feature>
<dbReference type="Pfam" id="PF06586">
    <property type="entry name" value="TraK_N"/>
    <property type="match status" value="1"/>
</dbReference>
<evidence type="ECO:0000256" key="1">
    <source>
        <dbReference type="SAM" id="SignalP"/>
    </source>
</evidence>
<dbReference type="AlphaFoldDB" id="A0A510URH6"/>
<dbReference type="InterPro" id="IPR055397">
    <property type="entry name" value="TraK_C"/>
</dbReference>
<dbReference type="Pfam" id="PF23536">
    <property type="entry name" value="TraK_C"/>
    <property type="match status" value="1"/>
</dbReference>
<name>A0A510URH6_ALIFS</name>
<dbReference type="NCBIfam" id="TIGR02756">
    <property type="entry name" value="TraK_Ftype"/>
    <property type="match status" value="1"/>
</dbReference>
<dbReference type="EMBL" id="WOBN01000035">
    <property type="protein sequence ID" value="MUK51108.1"/>
    <property type="molecule type" value="Genomic_DNA"/>
</dbReference>
<protein>
    <submittedName>
        <fullName evidence="5">Type-F conjugative transfer system secretin TraK</fullName>
    </submittedName>
</protein>
<gene>
    <name evidence="5" type="primary">traK</name>
    <name evidence="4" type="ORF">AFI02nite_40970</name>
    <name evidence="5" type="ORF">GNP88_18400</name>
</gene>
<reference evidence="4 6" key="1">
    <citation type="submission" date="2019-07" db="EMBL/GenBank/DDBJ databases">
        <title>Whole genome shotgun sequence of Aliivibrio fischeri NBRC 101058.</title>
        <authorList>
            <person name="Hosoyama A."/>
            <person name="Uohara A."/>
            <person name="Ohji S."/>
            <person name="Ichikawa N."/>
        </authorList>
    </citation>
    <scope>NUCLEOTIDE SEQUENCE [LARGE SCALE GENOMIC DNA]</scope>
    <source>
        <strain evidence="4 6">NBRC 101058</strain>
    </source>
</reference>
<evidence type="ECO:0000313" key="6">
    <source>
        <dbReference type="Proteomes" id="UP000321787"/>
    </source>
</evidence>
<evidence type="ECO:0000313" key="7">
    <source>
        <dbReference type="Proteomes" id="UP000448038"/>
    </source>
</evidence>
<evidence type="ECO:0000259" key="3">
    <source>
        <dbReference type="Pfam" id="PF23536"/>
    </source>
</evidence>
<organism evidence="4 6">
    <name type="scientific">Aliivibrio fischeri</name>
    <name type="common">Vibrio fischeri</name>
    <dbReference type="NCBI Taxonomy" id="668"/>
    <lineage>
        <taxon>Bacteria</taxon>
        <taxon>Pseudomonadati</taxon>
        <taxon>Pseudomonadota</taxon>
        <taxon>Gammaproteobacteria</taxon>
        <taxon>Vibrionales</taxon>
        <taxon>Vibrionaceae</taxon>
        <taxon>Aliivibrio</taxon>
    </lineage>
</organism>
<dbReference type="Proteomes" id="UP000448038">
    <property type="component" value="Unassembled WGS sequence"/>
</dbReference>
<accession>A0A510URH6</accession>
<dbReference type="InterPro" id="IPR010563">
    <property type="entry name" value="TraK_N"/>
</dbReference>
<feature type="chain" id="PRO_5036363186" evidence="1">
    <location>
        <begin position="18"/>
        <end position="245"/>
    </location>
</feature>
<reference evidence="5 7" key="2">
    <citation type="submission" date="2019-11" db="EMBL/GenBank/DDBJ databases">
        <title>Using colonization assays and comparative genomics to discover symbiosis behaviors and factors in Vibrio fischeri.</title>
        <authorList>
            <person name="Bongrand C."/>
            <person name="Moriano-Gutierrez S."/>
            <person name="Arevalo P."/>
            <person name="Mcfall-Ngai M."/>
            <person name="Visick K."/>
            <person name="Polz M.F."/>
            <person name="Ruby E.G."/>
        </authorList>
    </citation>
    <scope>NUCLEOTIDE SEQUENCE [LARGE SCALE GENOMIC DNA]</scope>
    <source>
        <strain evidence="5">Emors.4.1</strain>
        <strain evidence="7">emors.4.1</strain>
    </source>
</reference>
<proteinExistence type="predicted"/>
<feature type="domain" description="TraK N-terminal" evidence="2">
    <location>
        <begin position="25"/>
        <end position="123"/>
    </location>
</feature>
<feature type="domain" description="TraK C-terminal" evidence="3">
    <location>
        <begin position="132"/>
        <end position="236"/>
    </location>
</feature>